<evidence type="ECO:0000313" key="6">
    <source>
        <dbReference type="Proteomes" id="UP000245396"/>
    </source>
</evidence>
<dbReference type="InterPro" id="IPR057326">
    <property type="entry name" value="KR_dom"/>
</dbReference>
<dbReference type="InterPro" id="IPR002347">
    <property type="entry name" value="SDR_fam"/>
</dbReference>
<gene>
    <name evidence="5" type="ORF">C7441_101324</name>
</gene>
<dbReference type="PRINTS" id="PR00080">
    <property type="entry name" value="SDRFAMILY"/>
</dbReference>
<dbReference type="InterPro" id="IPR020904">
    <property type="entry name" value="Sc_DH/Rdtase_CS"/>
</dbReference>
<reference evidence="5 6" key="1">
    <citation type="submission" date="2018-05" db="EMBL/GenBank/DDBJ databases">
        <title>Genomic Encyclopedia of Type Strains, Phase IV (KMG-IV): sequencing the most valuable type-strain genomes for metagenomic binning, comparative biology and taxonomic classification.</title>
        <authorList>
            <person name="Goeker M."/>
        </authorList>
    </citation>
    <scope>NUCLEOTIDE SEQUENCE [LARGE SCALE GENOMIC DNA]</scope>
    <source>
        <strain evidence="5 6">DSM 6986</strain>
    </source>
</reference>
<proteinExistence type="inferred from homology"/>
<dbReference type="EMBL" id="QGGG01000001">
    <property type="protein sequence ID" value="PWJ86444.1"/>
    <property type="molecule type" value="Genomic_DNA"/>
</dbReference>
<protein>
    <submittedName>
        <fullName evidence="5">NAD(P)-dependent dehydrogenase (Short-subunit alcohol dehydrogenase family)</fullName>
    </submittedName>
</protein>
<dbReference type="PANTHER" id="PTHR43658">
    <property type="entry name" value="SHORT-CHAIN DEHYDROGENASE/REDUCTASE"/>
    <property type="match status" value="1"/>
</dbReference>
<dbReference type="PRINTS" id="PR00081">
    <property type="entry name" value="GDHRDH"/>
</dbReference>
<dbReference type="CDD" id="cd05371">
    <property type="entry name" value="HSD10-like_SDR_c"/>
    <property type="match status" value="1"/>
</dbReference>
<accession>A0A316CWH6</accession>
<keyword evidence="6" id="KW-1185">Reference proteome</keyword>
<dbReference type="PANTHER" id="PTHR43658:SF8">
    <property type="entry name" value="17-BETA-HYDROXYSTEROID DEHYDROGENASE 14-RELATED"/>
    <property type="match status" value="1"/>
</dbReference>
<evidence type="ECO:0000313" key="5">
    <source>
        <dbReference type="EMBL" id="PWJ86444.1"/>
    </source>
</evidence>
<dbReference type="Proteomes" id="UP000245396">
    <property type="component" value="Unassembled WGS sequence"/>
</dbReference>
<comment type="caution">
    <text evidence="5">The sequence shown here is derived from an EMBL/GenBank/DDBJ whole genome shotgun (WGS) entry which is preliminary data.</text>
</comment>
<dbReference type="InterPro" id="IPR036291">
    <property type="entry name" value="NAD(P)-bd_dom_sf"/>
</dbReference>
<dbReference type="FunFam" id="3.40.50.720:FF:000215">
    <property type="entry name" value="3-hydroxyacyl-CoA dehydrogenase type-2"/>
    <property type="match status" value="1"/>
</dbReference>
<comment type="similarity">
    <text evidence="1 3">Belongs to the short-chain dehydrogenases/reductases (SDR) family.</text>
</comment>
<sequence length="255" mass="26392">MQLKDRVFLVTGAGSGLGAAVTRMFADEGAKVLGIDINMEAGEKLAAELGDAVCFHKADVTSEAEGVAAIAYAKARYGHIHGLVNCAGVAPGEKVVGRDGPHGLDSFGRTVAINLIGTFNMLRLSASAMVNEEPGPDGERGVIINTASVAAFDGQIGQAAYAASKGGVAALTLPAARELARYGIRVVTIAPGIFETPMMAGMPQAVQDALGASVPFPSRLGRPAEYAALVRHICRNVMLNGEVIRLDGALRMPPR</sequence>
<evidence type="ECO:0000256" key="3">
    <source>
        <dbReference type="RuleBase" id="RU000363"/>
    </source>
</evidence>
<dbReference type="PROSITE" id="PS00061">
    <property type="entry name" value="ADH_SHORT"/>
    <property type="match status" value="1"/>
</dbReference>
<evidence type="ECO:0000259" key="4">
    <source>
        <dbReference type="SMART" id="SM00822"/>
    </source>
</evidence>
<dbReference type="OrthoDB" id="9789398at2"/>
<keyword evidence="2" id="KW-0560">Oxidoreductase</keyword>
<dbReference type="GO" id="GO:0016491">
    <property type="term" value="F:oxidoreductase activity"/>
    <property type="evidence" value="ECO:0007669"/>
    <property type="project" value="UniProtKB-KW"/>
</dbReference>
<organism evidence="5 6">
    <name type="scientific">Pseudaminobacter salicylatoxidans</name>
    <dbReference type="NCBI Taxonomy" id="93369"/>
    <lineage>
        <taxon>Bacteria</taxon>
        <taxon>Pseudomonadati</taxon>
        <taxon>Pseudomonadota</taxon>
        <taxon>Alphaproteobacteria</taxon>
        <taxon>Hyphomicrobiales</taxon>
        <taxon>Phyllobacteriaceae</taxon>
        <taxon>Pseudaminobacter</taxon>
    </lineage>
</organism>
<evidence type="ECO:0000256" key="1">
    <source>
        <dbReference type="ARBA" id="ARBA00006484"/>
    </source>
</evidence>
<dbReference type="AlphaFoldDB" id="A0A316CWH6"/>
<dbReference type="SUPFAM" id="SSF51735">
    <property type="entry name" value="NAD(P)-binding Rossmann-fold domains"/>
    <property type="match status" value="1"/>
</dbReference>
<dbReference type="STRING" id="1192868.GCA_000304395_02918"/>
<dbReference type="SMART" id="SM00822">
    <property type="entry name" value="PKS_KR"/>
    <property type="match status" value="1"/>
</dbReference>
<name>A0A316CWH6_PSESE</name>
<feature type="domain" description="Ketoreductase" evidence="4">
    <location>
        <begin position="6"/>
        <end position="192"/>
    </location>
</feature>
<dbReference type="Gene3D" id="3.40.50.720">
    <property type="entry name" value="NAD(P)-binding Rossmann-like Domain"/>
    <property type="match status" value="1"/>
</dbReference>
<dbReference type="RefSeq" id="WP_109611413.1">
    <property type="nucleotide sequence ID" value="NZ_QGGG01000001.1"/>
</dbReference>
<dbReference type="Pfam" id="PF00106">
    <property type="entry name" value="adh_short"/>
    <property type="match status" value="1"/>
</dbReference>
<evidence type="ECO:0000256" key="2">
    <source>
        <dbReference type="ARBA" id="ARBA00023002"/>
    </source>
</evidence>